<accession>A0ABR4FGH8</accession>
<dbReference type="EMBL" id="JBFTWV010000505">
    <property type="protein sequence ID" value="KAL2782349.1"/>
    <property type="molecule type" value="Genomic_DNA"/>
</dbReference>
<reference evidence="1 2" key="1">
    <citation type="submission" date="2024-07" db="EMBL/GenBank/DDBJ databases">
        <title>Section-level genome sequencing and comparative genomics of Aspergillus sections Usti and Cavernicolus.</title>
        <authorList>
            <consortium name="Lawrence Berkeley National Laboratory"/>
            <person name="Nybo J.L."/>
            <person name="Vesth T.C."/>
            <person name="Theobald S."/>
            <person name="Frisvad J.C."/>
            <person name="Larsen T.O."/>
            <person name="Kjaerboelling I."/>
            <person name="Rothschild-Mancinelli K."/>
            <person name="Lyhne E.K."/>
            <person name="Kogle M.E."/>
            <person name="Barry K."/>
            <person name="Clum A."/>
            <person name="Na H."/>
            <person name="Ledsgaard L."/>
            <person name="Lin J."/>
            <person name="Lipzen A."/>
            <person name="Kuo A."/>
            <person name="Riley R."/>
            <person name="Mondo S."/>
            <person name="Labutti K."/>
            <person name="Haridas S."/>
            <person name="Pangalinan J."/>
            <person name="Salamov A.A."/>
            <person name="Simmons B.A."/>
            <person name="Magnuson J.K."/>
            <person name="Chen J."/>
            <person name="Drula E."/>
            <person name="Henrissat B."/>
            <person name="Wiebenga A."/>
            <person name="Lubbers R.J."/>
            <person name="Gomes A.C."/>
            <person name="Makela M.R."/>
            <person name="Stajich J."/>
            <person name="Grigoriev I.V."/>
            <person name="Mortensen U.H."/>
            <person name="De Vries R.P."/>
            <person name="Baker S.E."/>
            <person name="Andersen M.R."/>
        </authorList>
    </citation>
    <scope>NUCLEOTIDE SEQUENCE [LARGE SCALE GENOMIC DNA]</scope>
    <source>
        <strain evidence="1 2">CBS 209.92</strain>
    </source>
</reference>
<gene>
    <name evidence="1" type="ORF">BJX66DRAFT_216540</name>
</gene>
<organism evidence="1 2">
    <name type="scientific">Aspergillus keveii</name>
    <dbReference type="NCBI Taxonomy" id="714993"/>
    <lineage>
        <taxon>Eukaryota</taxon>
        <taxon>Fungi</taxon>
        <taxon>Dikarya</taxon>
        <taxon>Ascomycota</taxon>
        <taxon>Pezizomycotina</taxon>
        <taxon>Eurotiomycetes</taxon>
        <taxon>Eurotiomycetidae</taxon>
        <taxon>Eurotiales</taxon>
        <taxon>Aspergillaceae</taxon>
        <taxon>Aspergillus</taxon>
        <taxon>Aspergillus subgen. Nidulantes</taxon>
    </lineage>
</organism>
<name>A0ABR4FGH8_9EURO</name>
<proteinExistence type="predicted"/>
<dbReference type="Proteomes" id="UP001610563">
    <property type="component" value="Unassembled WGS sequence"/>
</dbReference>
<protein>
    <recommendedName>
        <fullName evidence="3">Clr5 domain-containing protein</fullName>
    </recommendedName>
</protein>
<sequence>MGSARRPTAGRKHYFEFTRLYRVEELTLEQVREHFAHSSSGSQKTLTVHQWKRILDELRIFKNLAPYEKFKIKTGLAGRKQVWSRLFLVGDVLFENAEIENLCKRQEIPVQEPQSEARREVWFFDLPFDFITLQNPIEFKHFQRLLLYAKIHFEDSFDHGHWAPDHRGLYARSPMLQLELKKLSRQHNLIFDALKKFENDYESEALALIEGARATYEDIVLNTHHRQIHDVLAIMLMLRRAKKDELQRSMAHDLDNLAKARLPDADPRRQMFACLRELQPDAIEHCYVAFVLYCRKLWAQKVGQGYKASYSYSQASFPRVKQPEFYTLYEGKELEEIRNILTHVDASLHTYSSETFCLWLTALNYLWDEAKYEDLKKLAKVLCCRIGSMPQEYIGCGLSEHQLGLDATQAYYLLGRAAQETGDIYDAKISLVSAVEWRNLTVPLNTWDPIRVASLESLMVLALRSNDFISWAECEGLLKQTYRNV</sequence>
<evidence type="ECO:0008006" key="3">
    <source>
        <dbReference type="Google" id="ProtNLM"/>
    </source>
</evidence>
<comment type="caution">
    <text evidence="1">The sequence shown here is derived from an EMBL/GenBank/DDBJ whole genome shotgun (WGS) entry which is preliminary data.</text>
</comment>
<keyword evidence="2" id="KW-1185">Reference proteome</keyword>
<evidence type="ECO:0000313" key="2">
    <source>
        <dbReference type="Proteomes" id="UP001610563"/>
    </source>
</evidence>
<evidence type="ECO:0000313" key="1">
    <source>
        <dbReference type="EMBL" id="KAL2782349.1"/>
    </source>
</evidence>